<accession>A0ABQ4DP46</accession>
<reference evidence="3 4" key="1">
    <citation type="submission" date="2021-01" db="EMBL/GenBank/DDBJ databases">
        <title>Whole genome shotgun sequence of Cellulomonas phragmiteti NBRC 110785.</title>
        <authorList>
            <person name="Komaki H."/>
            <person name="Tamura T."/>
        </authorList>
    </citation>
    <scope>NUCLEOTIDE SEQUENCE [LARGE SCALE GENOMIC DNA]</scope>
    <source>
        <strain evidence="3 4">NBRC 110785</strain>
    </source>
</reference>
<feature type="domain" description="Dynamin N-terminal" evidence="2">
    <location>
        <begin position="43"/>
        <end position="161"/>
    </location>
</feature>
<dbReference type="PANTHER" id="PTHR43681:SF1">
    <property type="entry name" value="SARCALUMENIN"/>
    <property type="match status" value="1"/>
</dbReference>
<evidence type="ECO:0000313" key="3">
    <source>
        <dbReference type="EMBL" id="GIG41138.1"/>
    </source>
</evidence>
<dbReference type="RefSeq" id="WP_203675432.1">
    <property type="nucleotide sequence ID" value="NZ_BONP01000020.1"/>
</dbReference>
<feature type="region of interest" description="Disordered" evidence="1">
    <location>
        <begin position="432"/>
        <end position="452"/>
    </location>
</feature>
<proteinExistence type="predicted"/>
<organism evidence="3 4">
    <name type="scientific">Cellulomonas phragmiteti</name>
    <dbReference type="NCBI Taxonomy" id="478780"/>
    <lineage>
        <taxon>Bacteria</taxon>
        <taxon>Bacillati</taxon>
        <taxon>Actinomycetota</taxon>
        <taxon>Actinomycetes</taxon>
        <taxon>Micrococcales</taxon>
        <taxon>Cellulomonadaceae</taxon>
        <taxon>Cellulomonas</taxon>
    </lineage>
</organism>
<sequence>MTGARTVDAVRDLLRDAAATYAGTPHAATLTTAAQRLDGPLRVAFAGRVKAGKSTLLNALVGQRLAATDATECTRLVTTYVDGPAARAWAVLPTGERRQVAFVREGGQTRVDLGALAVEDVARLVVEYPSSRLEHLTLVDTPGLASARGEVSARTQEFLLGDADGADGADAVLYMLRQVHESDVDFLRAFHADDDTWAVTPVNAVGVLSRADETGGGRPDALATAESIAARYRADPRVRALVQTVVPVCGLLGLAAVELTQARYEHVASLAAEPAHVLLSADRFLRAAGAVPSDARAALLDDLGLFGVRLAVGAVRDGSAPDAAALAAVLRGASRLDDVRDLLLHRFVARSGALQAQRALRAVETLVARVPVAGADRLARRCDEVVAGAHDLVELRLLADLRTGEIDVGDDAARDEAERLLGALGDDPRTRLGLPAAGHGAGADEPDDPGRQVGAAEVRAAAVAALRSWQRRAAHPFAGPDVRRVTEVLRRTCEGIAAAAR</sequence>
<dbReference type="Pfam" id="PF00350">
    <property type="entry name" value="Dynamin_N"/>
    <property type="match status" value="1"/>
</dbReference>
<dbReference type="InterPro" id="IPR051943">
    <property type="entry name" value="TRAFAC_Dynamin-like_GTPase"/>
</dbReference>
<evidence type="ECO:0000313" key="4">
    <source>
        <dbReference type="Proteomes" id="UP000614741"/>
    </source>
</evidence>
<protein>
    <submittedName>
        <fullName evidence="3">GTPase</fullName>
    </submittedName>
</protein>
<keyword evidence="4" id="KW-1185">Reference proteome</keyword>
<name>A0ABQ4DP46_9CELL</name>
<dbReference type="Gene3D" id="3.40.50.300">
    <property type="entry name" value="P-loop containing nucleotide triphosphate hydrolases"/>
    <property type="match status" value="1"/>
</dbReference>
<dbReference type="EMBL" id="BONP01000020">
    <property type="protein sequence ID" value="GIG41138.1"/>
    <property type="molecule type" value="Genomic_DNA"/>
</dbReference>
<evidence type="ECO:0000256" key="1">
    <source>
        <dbReference type="SAM" id="MobiDB-lite"/>
    </source>
</evidence>
<evidence type="ECO:0000259" key="2">
    <source>
        <dbReference type="Pfam" id="PF00350"/>
    </source>
</evidence>
<gene>
    <name evidence="3" type="ORF">Cph01nite_29000</name>
</gene>
<dbReference type="PANTHER" id="PTHR43681">
    <property type="entry name" value="TRANSMEMBRANE GTPASE FZO"/>
    <property type="match status" value="1"/>
</dbReference>
<dbReference type="Proteomes" id="UP000614741">
    <property type="component" value="Unassembled WGS sequence"/>
</dbReference>
<dbReference type="InterPro" id="IPR045063">
    <property type="entry name" value="Dynamin_N"/>
</dbReference>
<dbReference type="InterPro" id="IPR027417">
    <property type="entry name" value="P-loop_NTPase"/>
</dbReference>
<dbReference type="SUPFAM" id="SSF52540">
    <property type="entry name" value="P-loop containing nucleoside triphosphate hydrolases"/>
    <property type="match status" value="1"/>
</dbReference>
<comment type="caution">
    <text evidence="3">The sequence shown here is derived from an EMBL/GenBank/DDBJ whole genome shotgun (WGS) entry which is preliminary data.</text>
</comment>